<keyword evidence="3" id="KW-0560">Oxidoreductase</keyword>
<gene>
    <name evidence="8" type="ORF">LTR97_004834</name>
</gene>
<evidence type="ECO:0000313" key="9">
    <source>
        <dbReference type="Proteomes" id="UP001310594"/>
    </source>
</evidence>
<protein>
    <recommendedName>
        <fullName evidence="7">Fe2OG dioxygenase domain-containing protein</fullName>
    </recommendedName>
</protein>
<feature type="domain" description="Fe2OG dioxygenase" evidence="7">
    <location>
        <begin position="227"/>
        <end position="385"/>
    </location>
</feature>
<dbReference type="Pfam" id="PF13532">
    <property type="entry name" value="2OG-FeII_Oxy_2"/>
    <property type="match status" value="1"/>
</dbReference>
<dbReference type="GO" id="GO:0005634">
    <property type="term" value="C:nucleus"/>
    <property type="evidence" value="ECO:0007669"/>
    <property type="project" value="TreeGrafter"/>
</dbReference>
<comment type="caution">
    <text evidence="8">The sequence shown here is derived from an EMBL/GenBank/DDBJ whole genome shotgun (WGS) entry which is preliminary data.</text>
</comment>
<dbReference type="EMBL" id="JAVRQU010000006">
    <property type="protein sequence ID" value="KAK5702016.1"/>
    <property type="molecule type" value="Genomic_DNA"/>
</dbReference>
<dbReference type="InterPro" id="IPR005123">
    <property type="entry name" value="Oxoglu/Fe-dep_dioxygenase_dom"/>
</dbReference>
<accession>A0AAN7VT20</accession>
<evidence type="ECO:0000259" key="7">
    <source>
        <dbReference type="PROSITE" id="PS51471"/>
    </source>
</evidence>
<keyword evidence="1 5" id="KW-0479">Metal-binding</keyword>
<organism evidence="8 9">
    <name type="scientific">Elasticomyces elasticus</name>
    <dbReference type="NCBI Taxonomy" id="574655"/>
    <lineage>
        <taxon>Eukaryota</taxon>
        <taxon>Fungi</taxon>
        <taxon>Dikarya</taxon>
        <taxon>Ascomycota</taxon>
        <taxon>Pezizomycotina</taxon>
        <taxon>Dothideomycetes</taxon>
        <taxon>Dothideomycetidae</taxon>
        <taxon>Mycosphaerellales</taxon>
        <taxon>Teratosphaeriaceae</taxon>
        <taxon>Elasticomyces</taxon>
    </lineage>
</organism>
<feature type="region of interest" description="Disordered" evidence="6">
    <location>
        <begin position="341"/>
        <end position="362"/>
    </location>
</feature>
<feature type="binding site" evidence="5">
    <location>
        <position position="247"/>
    </location>
    <ligand>
        <name>Fe cation</name>
        <dbReference type="ChEBI" id="CHEBI:24875"/>
        <note>catalytic</note>
    </ligand>
</feature>
<evidence type="ECO:0000256" key="1">
    <source>
        <dbReference type="ARBA" id="ARBA00022723"/>
    </source>
</evidence>
<evidence type="ECO:0000256" key="3">
    <source>
        <dbReference type="ARBA" id="ARBA00023002"/>
    </source>
</evidence>
<sequence>MAERADLSPHSKAPDSVKIWYKRWQRMEIATLATRFDVIDCSGTGGPDSNTFPTHMVTEVVGEPKLEEAGKIFREFIGDGVELGEDVKTPRCFEVKALPGLLIYPNILPEAVQLRLLDKLLHRDLSNPQHQTNVHLHYNVPYAAPQAHTEGHNLSFFDRDAQSLPMGGHKPKAAHAALDVPKMLDKKLRWMTLGGQYDWTNKTYPEGPPPPFPPDIKTLLSSLFPLNPESAIVNLYSPGDTLSAHRDVSEACSQPLVSISLGCEAIFLAALEDEAPDPKVTVSGRGGKGKLRSAVLRLRSGDAVIMRGEARWSWHGVPRVKGGSCPGFLSQWPARAGVGKEVEGVEGEGGQGDGSGEGDGKGGRYEGYRGWMAGKRVNLNVRQMFTGNVREEVVGGADVTGGAEMGGSVAGSR</sequence>
<dbReference type="PANTHER" id="PTHR16557:SF2">
    <property type="entry name" value="NUCLEIC ACID DIOXYGENASE ALKBH1"/>
    <property type="match status" value="1"/>
</dbReference>
<dbReference type="SUPFAM" id="SSF51197">
    <property type="entry name" value="Clavaminate synthase-like"/>
    <property type="match status" value="1"/>
</dbReference>
<feature type="binding site" evidence="5">
    <location>
        <position position="245"/>
    </location>
    <ligand>
        <name>Fe cation</name>
        <dbReference type="ChEBI" id="CHEBI:24875"/>
        <note>catalytic</note>
    </ligand>
</feature>
<dbReference type="Gene3D" id="2.60.120.590">
    <property type="entry name" value="Alpha-ketoglutarate-dependent dioxygenase AlkB-like"/>
    <property type="match status" value="1"/>
</dbReference>
<evidence type="ECO:0000256" key="2">
    <source>
        <dbReference type="ARBA" id="ARBA00022964"/>
    </source>
</evidence>
<dbReference type="InterPro" id="IPR004574">
    <property type="entry name" value="Alkb"/>
</dbReference>
<dbReference type="AlphaFoldDB" id="A0AAN7VT20"/>
<proteinExistence type="predicted"/>
<dbReference type="InterPro" id="IPR037151">
    <property type="entry name" value="AlkB-like_sf"/>
</dbReference>
<dbReference type="GO" id="GO:0051213">
    <property type="term" value="F:dioxygenase activity"/>
    <property type="evidence" value="ECO:0007669"/>
    <property type="project" value="UniProtKB-KW"/>
</dbReference>
<name>A0AAN7VT20_9PEZI</name>
<keyword evidence="2" id="KW-0223">Dioxygenase</keyword>
<dbReference type="PROSITE" id="PS51471">
    <property type="entry name" value="FE2OG_OXY"/>
    <property type="match status" value="1"/>
</dbReference>
<feature type="binding site" evidence="5">
    <location>
        <position position="315"/>
    </location>
    <ligand>
        <name>Fe cation</name>
        <dbReference type="ChEBI" id="CHEBI:24875"/>
        <note>catalytic</note>
    </ligand>
</feature>
<feature type="compositionally biased region" description="Gly residues" evidence="6">
    <location>
        <begin position="347"/>
        <end position="357"/>
    </location>
</feature>
<keyword evidence="4 5" id="KW-0408">Iron</keyword>
<evidence type="ECO:0000256" key="6">
    <source>
        <dbReference type="SAM" id="MobiDB-lite"/>
    </source>
</evidence>
<dbReference type="PANTHER" id="PTHR16557">
    <property type="entry name" value="ALKYLATED DNA REPAIR PROTEIN ALKB-RELATED"/>
    <property type="match status" value="1"/>
</dbReference>
<dbReference type="GO" id="GO:0046872">
    <property type="term" value="F:metal ion binding"/>
    <property type="evidence" value="ECO:0007669"/>
    <property type="project" value="UniProtKB-KW"/>
</dbReference>
<evidence type="ECO:0000256" key="5">
    <source>
        <dbReference type="PIRSR" id="PIRSR604574-2"/>
    </source>
</evidence>
<reference evidence="8" key="1">
    <citation type="submission" date="2023-08" db="EMBL/GenBank/DDBJ databases">
        <title>Black Yeasts Isolated from many extreme environments.</title>
        <authorList>
            <person name="Coleine C."/>
            <person name="Stajich J.E."/>
            <person name="Selbmann L."/>
        </authorList>
    </citation>
    <scope>NUCLEOTIDE SEQUENCE</scope>
    <source>
        <strain evidence="8">CCFEE 5810</strain>
    </source>
</reference>
<comment type="cofactor">
    <cofactor evidence="5">
        <name>Fe(2+)</name>
        <dbReference type="ChEBI" id="CHEBI:29033"/>
    </cofactor>
    <text evidence="5">Binds 1 Fe(2+) ion per subunit.</text>
</comment>
<evidence type="ECO:0000313" key="8">
    <source>
        <dbReference type="EMBL" id="KAK5702016.1"/>
    </source>
</evidence>
<dbReference type="Proteomes" id="UP001310594">
    <property type="component" value="Unassembled WGS sequence"/>
</dbReference>
<dbReference type="InterPro" id="IPR027450">
    <property type="entry name" value="AlkB-like"/>
</dbReference>
<dbReference type="GO" id="GO:0005737">
    <property type="term" value="C:cytoplasm"/>
    <property type="evidence" value="ECO:0007669"/>
    <property type="project" value="TreeGrafter"/>
</dbReference>
<evidence type="ECO:0000256" key="4">
    <source>
        <dbReference type="ARBA" id="ARBA00023004"/>
    </source>
</evidence>